<proteinExistence type="predicted"/>
<dbReference type="EMBL" id="AESD01000611">
    <property type="protein sequence ID" value="EHJ11233.1"/>
    <property type="molecule type" value="Genomic_DNA"/>
</dbReference>
<dbReference type="RefSeq" id="WP_007311986.1">
    <property type="nucleotide sequence ID" value="NZ_AESD01000611.1"/>
</dbReference>
<accession>G5J9A3</accession>
<sequence>MKTEEKLLSKWRNLPQDKQQVVIDFVEFLDAKLSQQEQKNSLNDQSSNEKDVPELKTSLAQKLWGIRQKGIAIGEVKQLDWEGVEKEVEARRGV</sequence>
<name>G5J9A3_CROWT</name>
<evidence type="ECO:0000313" key="1">
    <source>
        <dbReference type="EMBL" id="EHJ11233.1"/>
    </source>
</evidence>
<evidence type="ECO:0000313" key="2">
    <source>
        <dbReference type="Proteomes" id="UP000003477"/>
    </source>
</evidence>
<organism evidence="1 2">
    <name type="scientific">Crocosphaera watsonii WH 0003</name>
    <dbReference type="NCBI Taxonomy" id="423471"/>
    <lineage>
        <taxon>Bacteria</taxon>
        <taxon>Bacillati</taxon>
        <taxon>Cyanobacteriota</taxon>
        <taxon>Cyanophyceae</taxon>
        <taxon>Oscillatoriophycideae</taxon>
        <taxon>Chroococcales</taxon>
        <taxon>Aphanothecaceae</taxon>
        <taxon>Crocosphaera</taxon>
    </lineage>
</organism>
<evidence type="ECO:0008006" key="3">
    <source>
        <dbReference type="Google" id="ProtNLM"/>
    </source>
</evidence>
<protein>
    <recommendedName>
        <fullName evidence="3">DUF2281 domain-containing protein</fullName>
    </recommendedName>
</protein>
<dbReference type="GeneID" id="88767504"/>
<dbReference type="AlphaFoldDB" id="G5J9A3"/>
<reference evidence="1 2" key="1">
    <citation type="journal article" date="2011" name="Front. Microbiol.">
        <title>Two Strains of Crocosphaera watsonii with Highly Conserved Genomes are Distinguished by Strain-Specific Features.</title>
        <authorList>
            <person name="Bench S.R."/>
            <person name="Ilikchyan I.N."/>
            <person name="Tripp H.J."/>
            <person name="Zehr J.P."/>
        </authorList>
    </citation>
    <scope>NUCLEOTIDE SEQUENCE [LARGE SCALE GENOMIC DNA]</scope>
    <source>
        <strain evidence="1 2">WH 0003</strain>
    </source>
</reference>
<dbReference type="Proteomes" id="UP000003477">
    <property type="component" value="Unassembled WGS sequence"/>
</dbReference>
<dbReference type="PATRIC" id="fig|423471.3.peg.3768"/>
<gene>
    <name evidence="1" type="ORF">CWATWH0003_4020</name>
</gene>
<comment type="caution">
    <text evidence="1">The sequence shown here is derived from an EMBL/GenBank/DDBJ whole genome shotgun (WGS) entry which is preliminary data.</text>
</comment>